<reference evidence="3" key="1">
    <citation type="submission" date="2016-10" db="EMBL/GenBank/DDBJ databases">
        <authorList>
            <person name="Varghese N."/>
            <person name="Submissions S."/>
        </authorList>
    </citation>
    <scope>NUCLEOTIDE SEQUENCE [LARGE SCALE GENOMIC DNA]</scope>
    <source>
        <strain evidence="3">MO64</strain>
    </source>
</reference>
<keyword evidence="3" id="KW-1185">Reference proteome</keyword>
<accession>A0A1I4BPY0</accession>
<organism evidence="2 3">
    <name type="scientific">Rhodanobacter glycinis</name>
    <dbReference type="NCBI Taxonomy" id="582702"/>
    <lineage>
        <taxon>Bacteria</taxon>
        <taxon>Pseudomonadati</taxon>
        <taxon>Pseudomonadota</taxon>
        <taxon>Gammaproteobacteria</taxon>
        <taxon>Lysobacterales</taxon>
        <taxon>Rhodanobacteraceae</taxon>
        <taxon>Rhodanobacter</taxon>
    </lineage>
</organism>
<dbReference type="SUPFAM" id="SSF51735">
    <property type="entry name" value="NAD(P)-binding Rossmann-fold domains"/>
    <property type="match status" value="1"/>
</dbReference>
<dbReference type="RefSeq" id="WP_092703029.1">
    <property type="nucleotide sequence ID" value="NZ_FOSR01000005.1"/>
</dbReference>
<name>A0A1I4BPY0_9GAMM</name>
<dbReference type="PANTHER" id="PTHR48079">
    <property type="entry name" value="PROTEIN YEEZ"/>
    <property type="match status" value="1"/>
</dbReference>
<dbReference type="Proteomes" id="UP000198725">
    <property type="component" value="Unassembled WGS sequence"/>
</dbReference>
<dbReference type="Pfam" id="PF01370">
    <property type="entry name" value="Epimerase"/>
    <property type="match status" value="1"/>
</dbReference>
<dbReference type="EMBL" id="FOSR01000005">
    <property type="protein sequence ID" value="SFK70864.1"/>
    <property type="molecule type" value="Genomic_DNA"/>
</dbReference>
<dbReference type="PANTHER" id="PTHR48079:SF6">
    <property type="entry name" value="NAD(P)-BINDING DOMAIN-CONTAINING PROTEIN-RELATED"/>
    <property type="match status" value="1"/>
</dbReference>
<evidence type="ECO:0000313" key="2">
    <source>
        <dbReference type="EMBL" id="SFK70864.1"/>
    </source>
</evidence>
<dbReference type="InterPro" id="IPR001509">
    <property type="entry name" value="Epimerase_deHydtase"/>
</dbReference>
<gene>
    <name evidence="2" type="ORF">SAMN05192579_105210</name>
</gene>
<evidence type="ECO:0000259" key="1">
    <source>
        <dbReference type="Pfam" id="PF01370"/>
    </source>
</evidence>
<sequence>MSERILLAGCGDLGRRVAERLLARSDEVFALRRQPPDDGNEGIRWVRGDLGRPGGLAGLPQGVTRLVYLPTPDARDETAYRRIFVDGLRHLLDVLDGSALRRVLFVSSSAVYGEHDGDWVDEDTPVAPPGFNGRVLFEAEQWLLQQAAAMQVSPVVLRLAGLYGPGRLQLIERLRAGLAKVPREVPHWANRIHVDDAAAAIAHLLDLPDVQPLYLGVDDTPLPLDVLYDHLAGLLGVSMPLTGPAPAGVGSKRLSNARLRASGFAPQWPDARVGYAALLGA</sequence>
<evidence type="ECO:0000313" key="3">
    <source>
        <dbReference type="Proteomes" id="UP000198725"/>
    </source>
</evidence>
<dbReference type="InterPro" id="IPR051783">
    <property type="entry name" value="NAD(P)-dependent_oxidoreduct"/>
</dbReference>
<dbReference type="InterPro" id="IPR036291">
    <property type="entry name" value="NAD(P)-bd_dom_sf"/>
</dbReference>
<dbReference type="Gene3D" id="3.40.50.720">
    <property type="entry name" value="NAD(P)-binding Rossmann-like Domain"/>
    <property type="match status" value="1"/>
</dbReference>
<dbReference type="GO" id="GO:0004029">
    <property type="term" value="F:aldehyde dehydrogenase (NAD+) activity"/>
    <property type="evidence" value="ECO:0007669"/>
    <property type="project" value="TreeGrafter"/>
</dbReference>
<feature type="domain" description="NAD-dependent epimerase/dehydratase" evidence="1">
    <location>
        <begin position="9"/>
        <end position="209"/>
    </location>
</feature>
<dbReference type="GO" id="GO:0005737">
    <property type="term" value="C:cytoplasm"/>
    <property type="evidence" value="ECO:0007669"/>
    <property type="project" value="TreeGrafter"/>
</dbReference>
<dbReference type="AlphaFoldDB" id="A0A1I4BPY0"/>
<proteinExistence type="predicted"/>
<protein>
    <submittedName>
        <fullName evidence="2">Nucleoside-diphosphate-sugar epimerase</fullName>
    </submittedName>
</protein>